<protein>
    <submittedName>
        <fullName evidence="1">Uncharacterized protein</fullName>
    </submittedName>
</protein>
<name>A7MW53_VIBC1</name>
<sequence>MKKNMRSVELYIEKVSNEERPQRGAEVLGN</sequence>
<organism evidence="1 2">
    <name type="scientific">Vibrio campbellii (strain ATCC BAA-1116)</name>
    <dbReference type="NCBI Taxonomy" id="2902295"/>
    <lineage>
        <taxon>Bacteria</taxon>
        <taxon>Pseudomonadati</taxon>
        <taxon>Pseudomonadota</taxon>
        <taxon>Gammaproteobacteria</taxon>
        <taxon>Vibrionales</taxon>
        <taxon>Vibrionaceae</taxon>
        <taxon>Vibrio</taxon>
    </lineage>
</organism>
<accession>A7MW53</accession>
<gene>
    <name evidence="1" type="ordered locus">VIBHAR_02382</name>
</gene>
<evidence type="ECO:0000313" key="1">
    <source>
        <dbReference type="EMBL" id="ABU71344.1"/>
    </source>
</evidence>
<dbReference type="AlphaFoldDB" id="A7MW53"/>
<evidence type="ECO:0000313" key="2">
    <source>
        <dbReference type="Proteomes" id="UP000008152"/>
    </source>
</evidence>
<reference evidence="1 2" key="1">
    <citation type="submission" date="2007-08" db="EMBL/GenBank/DDBJ databases">
        <authorList>
            <consortium name="The Vibrio harveyi Genome Sequencing Project"/>
            <person name="Bassler B."/>
            <person name="Clifton S.W."/>
            <person name="Fulton L."/>
            <person name="Delehaunty K."/>
            <person name="Fronick C."/>
            <person name="Harrison M."/>
            <person name="Markivic C."/>
            <person name="Fulton R."/>
            <person name="Tin-Wollam A.-M."/>
            <person name="Shah N."/>
            <person name="Pepin K."/>
            <person name="Nash W."/>
            <person name="Thiruvilangam P."/>
            <person name="Bhonagiri V."/>
            <person name="Waters C."/>
            <person name="Tu K.C."/>
            <person name="Irgon J."/>
            <person name="Wilson R.K."/>
        </authorList>
    </citation>
    <scope>NUCLEOTIDE SEQUENCE [LARGE SCALE GENOMIC DNA]</scope>
    <source>
        <strain evidence="2">ATCC BAA-1116 / BB120</strain>
    </source>
</reference>
<dbReference type="KEGG" id="vha:VIBHAR_02382"/>
<dbReference type="Proteomes" id="UP000008152">
    <property type="component" value="Chromosome I"/>
</dbReference>
<proteinExistence type="predicted"/>
<dbReference type="EMBL" id="CP000789">
    <property type="protein sequence ID" value="ABU71344.1"/>
    <property type="molecule type" value="Genomic_DNA"/>
</dbReference>